<dbReference type="Gene3D" id="1.10.287.100">
    <property type="match status" value="1"/>
</dbReference>
<protein>
    <submittedName>
        <fullName evidence="1">Uncharacterized protein</fullName>
    </submittedName>
</protein>
<accession>A0AA88I7I1</accession>
<organism evidence="1 2">
    <name type="scientific">Artemia franciscana</name>
    <name type="common">Brine shrimp</name>
    <name type="synonym">Artemia sanfranciscana</name>
    <dbReference type="NCBI Taxonomy" id="6661"/>
    <lineage>
        <taxon>Eukaryota</taxon>
        <taxon>Metazoa</taxon>
        <taxon>Ecdysozoa</taxon>
        <taxon>Arthropoda</taxon>
        <taxon>Crustacea</taxon>
        <taxon>Branchiopoda</taxon>
        <taxon>Anostraca</taxon>
        <taxon>Artemiidae</taxon>
        <taxon>Artemia</taxon>
    </lineage>
</organism>
<reference evidence="1" key="1">
    <citation type="submission" date="2023-07" db="EMBL/GenBank/DDBJ databases">
        <title>Chromosome-level genome assembly of Artemia franciscana.</title>
        <authorList>
            <person name="Jo E."/>
        </authorList>
    </citation>
    <scope>NUCLEOTIDE SEQUENCE</scope>
    <source>
        <tissue evidence="1">Whole body</tissue>
    </source>
</reference>
<evidence type="ECO:0000313" key="2">
    <source>
        <dbReference type="Proteomes" id="UP001187531"/>
    </source>
</evidence>
<name>A0AA88I7I1_ARTSF</name>
<feature type="non-terminal residue" evidence="1">
    <location>
        <position position="53"/>
    </location>
</feature>
<keyword evidence="2" id="KW-1185">Reference proteome</keyword>
<gene>
    <name evidence="1" type="ORF">QYM36_007049</name>
</gene>
<dbReference type="AlphaFoldDB" id="A0AA88I7I1"/>
<dbReference type="EMBL" id="JAVRJZ010000011">
    <property type="protein sequence ID" value="KAK2716767.1"/>
    <property type="molecule type" value="Genomic_DNA"/>
</dbReference>
<proteinExistence type="predicted"/>
<feature type="non-terminal residue" evidence="1">
    <location>
        <position position="1"/>
    </location>
</feature>
<sequence length="53" mass="6506">REFYLQIIEDVVAGVKDEFCDDEFLRIFKNRWEYMLQEACINQELQHRPVRDG</sequence>
<dbReference type="Proteomes" id="UP001187531">
    <property type="component" value="Unassembled WGS sequence"/>
</dbReference>
<evidence type="ECO:0000313" key="1">
    <source>
        <dbReference type="EMBL" id="KAK2716767.1"/>
    </source>
</evidence>
<comment type="caution">
    <text evidence="1">The sequence shown here is derived from an EMBL/GenBank/DDBJ whole genome shotgun (WGS) entry which is preliminary data.</text>
</comment>